<comment type="subcellular location">
    <subcellularLocation>
        <location evidence="3">Nucleus</location>
    </subcellularLocation>
    <subcellularLocation>
        <location evidence="3">Cytoplasm</location>
    </subcellularLocation>
</comment>
<keyword evidence="3" id="KW-0804">Transcription</keyword>
<keyword evidence="3" id="KW-0805">Transcription regulation</keyword>
<comment type="similarity">
    <text evidence="3">Belongs to the YAF9 family.</text>
</comment>
<feature type="coiled-coil region" evidence="3">
    <location>
        <begin position="221"/>
        <end position="255"/>
    </location>
</feature>
<keyword evidence="1 2" id="KW-0539">Nucleus</keyword>
<evidence type="ECO:0000256" key="1">
    <source>
        <dbReference type="ARBA" id="ARBA00023242"/>
    </source>
</evidence>
<feature type="domain" description="YEATS" evidence="4">
    <location>
        <begin position="8"/>
        <end position="162"/>
    </location>
</feature>
<accession>A0A1Z5TNV8</accession>
<comment type="function">
    <text evidence="3">Component of the SWR1 complex which mediates the ATP-dependent exchange of histone H2A for an H2A variant leading to transcriptional regulation of selected genes by chromatin remodeling. Component of the NuA4 histone acetyltransferase complex which is involved in transcriptional activation of selected genes principally by acetylation of nucleosomal histones H4 and H2A. The NuA4 complex is also involved in DNA repair. Yaf9 may also be required for viability in conditions in which the structural integrity of the spindle is compromised.</text>
</comment>
<keyword evidence="3" id="KW-0156">Chromatin regulator</keyword>
<dbReference type="Pfam" id="PF03366">
    <property type="entry name" value="YEATS"/>
    <property type="match status" value="1"/>
</dbReference>
<proteinExistence type="inferred from homology"/>
<sequence length="331" mass="36603">MPAAASKRVRGAQVRRHFIVGNTAHKLPAPGFPDPPPEGHTKGWTVYVRPLPNGPDINTWLKKVQFKLHHTYADASRTIEGPGPFEVTETGYGEFGVEIRLYFAPESGEKAVYREHYLVLAPYGTDEQREKQDKENKIVAERLETVEFNEPTQEFYKSLTSEEQYNWLKVKKGRGKGKKPDYVFEGEIEPTAQIPERAADSSGGSLGAGGAWTQQYERQIVAQLQQSTSSLDQMIEEEKKQMEERKKKLQEVGATVAAKRAEALTLYKQKAPSPSASLAGDGNEAIPSTPMETTSYIDATTPCFATQRQSKSAAAKLPLASATAGIHFPHP</sequence>
<organism evidence="5 6">
    <name type="scientific">Hortaea werneckii EXF-2000</name>
    <dbReference type="NCBI Taxonomy" id="1157616"/>
    <lineage>
        <taxon>Eukaryota</taxon>
        <taxon>Fungi</taxon>
        <taxon>Dikarya</taxon>
        <taxon>Ascomycota</taxon>
        <taxon>Pezizomycotina</taxon>
        <taxon>Dothideomycetes</taxon>
        <taxon>Dothideomycetidae</taxon>
        <taxon>Mycosphaerellales</taxon>
        <taxon>Teratosphaeriaceae</taxon>
        <taxon>Hortaea</taxon>
    </lineage>
</organism>
<dbReference type="EMBL" id="MUNK01000018">
    <property type="protein sequence ID" value="OTA37659.1"/>
    <property type="molecule type" value="Genomic_DNA"/>
</dbReference>
<comment type="domain">
    <text evidence="3">The coiled-coil domain is required for assembly into the NuA4 complex.</text>
</comment>
<dbReference type="Gene3D" id="2.60.40.1970">
    <property type="entry name" value="YEATS domain"/>
    <property type="match status" value="1"/>
</dbReference>
<reference evidence="5 6" key="1">
    <citation type="submission" date="2017-01" db="EMBL/GenBank/DDBJ databases">
        <title>The recent genome duplication of the halophilic yeast Hortaea werneckii: insights from long-read sequencing.</title>
        <authorList>
            <person name="Sinha S."/>
            <person name="Flibotte S."/>
            <person name="Neira M."/>
            <person name="Lenassi M."/>
            <person name="Gostincar C."/>
            <person name="Stajich J.E."/>
            <person name="Nislow C.E."/>
        </authorList>
    </citation>
    <scope>NUCLEOTIDE SEQUENCE [LARGE SCALE GENOMIC DNA]</scope>
    <source>
        <strain evidence="5 6">EXF-2000</strain>
    </source>
</reference>
<dbReference type="InterPro" id="IPR055129">
    <property type="entry name" value="YEATS_dom"/>
</dbReference>
<dbReference type="GO" id="GO:0006281">
    <property type="term" value="P:DNA repair"/>
    <property type="evidence" value="ECO:0007669"/>
    <property type="project" value="UniProtKB-UniRule"/>
</dbReference>
<comment type="caution">
    <text evidence="5">The sequence shown here is derived from an EMBL/GenBank/DDBJ whole genome shotgun (WGS) entry which is preliminary data.</text>
</comment>
<dbReference type="GO" id="GO:0005737">
    <property type="term" value="C:cytoplasm"/>
    <property type="evidence" value="ECO:0007669"/>
    <property type="project" value="UniProtKB-SubCell"/>
</dbReference>
<dbReference type="InParanoid" id="A0A1Z5TNV8"/>
<dbReference type="GO" id="GO:0006325">
    <property type="term" value="P:chromatin organization"/>
    <property type="evidence" value="ECO:0007669"/>
    <property type="project" value="UniProtKB-KW"/>
</dbReference>
<evidence type="ECO:0000259" key="4">
    <source>
        <dbReference type="PROSITE" id="PS51037"/>
    </source>
</evidence>
<dbReference type="AlphaFoldDB" id="A0A1Z5TNV8"/>
<keyword evidence="3" id="KW-0234">DNA repair</keyword>
<dbReference type="STRING" id="1157616.A0A1Z5TNV8"/>
<keyword evidence="3" id="KW-0963">Cytoplasm</keyword>
<keyword evidence="3" id="KW-0010">Activator</keyword>
<dbReference type="GO" id="GO:0000812">
    <property type="term" value="C:Swr1 complex"/>
    <property type="evidence" value="ECO:0007669"/>
    <property type="project" value="UniProtKB-UniRule"/>
</dbReference>
<evidence type="ECO:0000256" key="3">
    <source>
        <dbReference type="RuleBase" id="RU367117"/>
    </source>
</evidence>
<evidence type="ECO:0000313" key="6">
    <source>
        <dbReference type="Proteomes" id="UP000194280"/>
    </source>
</evidence>
<keyword evidence="3" id="KW-0175">Coiled coil</keyword>
<dbReference type="PANTHER" id="PTHR23195">
    <property type="entry name" value="YEATS DOMAIN"/>
    <property type="match status" value="1"/>
</dbReference>
<dbReference type="OrthoDB" id="16041at2759"/>
<dbReference type="InterPro" id="IPR038704">
    <property type="entry name" value="YEAST_sf"/>
</dbReference>
<evidence type="ECO:0000313" key="5">
    <source>
        <dbReference type="EMBL" id="OTA37659.1"/>
    </source>
</evidence>
<keyword evidence="3" id="KW-0227">DNA damage</keyword>
<dbReference type="Proteomes" id="UP000194280">
    <property type="component" value="Unassembled WGS sequence"/>
</dbReference>
<dbReference type="PROSITE" id="PS51037">
    <property type="entry name" value="YEATS"/>
    <property type="match status" value="1"/>
</dbReference>
<dbReference type="VEuPathDB" id="FungiDB:BTJ68_04456"/>
<dbReference type="GO" id="GO:0006355">
    <property type="term" value="P:regulation of DNA-templated transcription"/>
    <property type="evidence" value="ECO:0007669"/>
    <property type="project" value="InterPro"/>
</dbReference>
<gene>
    <name evidence="3" type="primary">YAF9</name>
    <name evidence="5" type="ORF">BTJ68_04456</name>
</gene>
<evidence type="ECO:0000256" key="2">
    <source>
        <dbReference type="PROSITE-ProRule" id="PRU00376"/>
    </source>
</evidence>
<dbReference type="FunCoup" id="A0A1Z5TNV8">
    <property type="interactions" value="1223"/>
</dbReference>
<name>A0A1Z5TNV8_HORWE</name>
<protein>
    <recommendedName>
        <fullName evidence="3">Protein AF-9 homolog</fullName>
    </recommendedName>
</protein>
<keyword evidence="6" id="KW-1185">Reference proteome</keyword>
<dbReference type="InterPro" id="IPR005033">
    <property type="entry name" value="YEATS"/>
</dbReference>
<comment type="subunit">
    <text evidence="3">Component of the SWR1 chromatin-remodeling complex and of the NuA4 histone acetyltransferase complex.</text>
</comment>